<evidence type="ECO:0000256" key="3">
    <source>
        <dbReference type="ARBA" id="ARBA00022679"/>
    </source>
</evidence>
<dbReference type="EMBL" id="CDMC01000029">
    <property type="protein sequence ID" value="CEL11658.1"/>
    <property type="molecule type" value="Genomic_DNA"/>
</dbReference>
<evidence type="ECO:0000256" key="7">
    <source>
        <dbReference type="SAM" id="Phobius"/>
    </source>
</evidence>
<keyword evidence="3" id="KW-0808">Transferase</keyword>
<comment type="similarity">
    <text evidence="2">Belongs to the wax synthase family.</text>
</comment>
<name>A0A0U5CKE3_ASPCI</name>
<dbReference type="OrthoDB" id="1077582at2759"/>
<protein>
    <recommendedName>
        <fullName evidence="8">Wax synthase domain-containing protein</fullName>
    </recommendedName>
</protein>
<keyword evidence="5 7" id="KW-1133">Transmembrane helix</keyword>
<feature type="domain" description="Wax synthase" evidence="8">
    <location>
        <begin position="275"/>
        <end position="376"/>
    </location>
</feature>
<dbReference type="AlphaFoldDB" id="A0A0U5CKE3"/>
<dbReference type="InterPro" id="IPR032805">
    <property type="entry name" value="Wax_synthase_dom"/>
</dbReference>
<evidence type="ECO:0000256" key="1">
    <source>
        <dbReference type="ARBA" id="ARBA00004141"/>
    </source>
</evidence>
<evidence type="ECO:0000256" key="5">
    <source>
        <dbReference type="ARBA" id="ARBA00022989"/>
    </source>
</evidence>
<feature type="transmembrane region" description="Helical" evidence="7">
    <location>
        <begin position="339"/>
        <end position="359"/>
    </location>
</feature>
<evidence type="ECO:0000259" key="8">
    <source>
        <dbReference type="Pfam" id="PF13813"/>
    </source>
</evidence>
<sequence>MAPPPHLSPPTIQIGLASALIHLILGTTTAFTPAKSHLRQPAFAAILALALSIQVTAQNDSLATRSSIPTPLRGMLAADAWIQVFNSFDMLFRSRISYEEHIRWKERKIRERAIQLRSTEVDDSGGGGDNALWFALTMPNNFRRINTKWQIRPLYSFSGNAAEKGSDEVPSRAAFIAGRMRSVLVTFGLATCLSRLCSYLGCIPGQSALRATLENHGRLLSFFSSSSSYATWNSLVAQVHPTVFAIVDLFLVHRTVYALSSIAAVSLHLSSPSDWPPVQASPREAYSLRRFWGHFWHQSFRAFLCGTADALIAAFITSVTPSSERQQPRKRKQKGNTLLALYARYLIVFLVSGLIHLFLDLAVGISFRASGALPFLLVQVVGFGVEDAVAYSARRFQMSTNRQIPVWATRAAGYTWVAAFCVWSWRPWVFPLLLKALEGGDPLTSTWFGYWV</sequence>
<evidence type="ECO:0000256" key="6">
    <source>
        <dbReference type="ARBA" id="ARBA00023136"/>
    </source>
</evidence>
<evidence type="ECO:0000313" key="10">
    <source>
        <dbReference type="Proteomes" id="UP000054771"/>
    </source>
</evidence>
<comment type="subcellular location">
    <subcellularLocation>
        <location evidence="1">Membrane</location>
        <topology evidence="1">Multi-pass membrane protein</topology>
    </subcellularLocation>
</comment>
<dbReference type="PANTHER" id="PTHR31595:SF27">
    <property type="entry name" value="WAX SYNTHASE DOMAIN-CONTAINING PROTEIN-RELATED"/>
    <property type="match status" value="1"/>
</dbReference>
<dbReference type="GO" id="GO:0008374">
    <property type="term" value="F:O-acyltransferase activity"/>
    <property type="evidence" value="ECO:0007669"/>
    <property type="project" value="InterPro"/>
</dbReference>
<evidence type="ECO:0000313" key="9">
    <source>
        <dbReference type="EMBL" id="CEL11658.1"/>
    </source>
</evidence>
<dbReference type="PANTHER" id="PTHR31595">
    <property type="entry name" value="LONG-CHAIN-ALCOHOL O-FATTY-ACYLTRANSFERASE 3-RELATED"/>
    <property type="match status" value="1"/>
</dbReference>
<dbReference type="OMA" id="SAFKPMA"/>
<feature type="transmembrane region" description="Helical" evidence="7">
    <location>
        <begin position="12"/>
        <end position="31"/>
    </location>
</feature>
<keyword evidence="10" id="KW-1185">Reference proteome</keyword>
<keyword evidence="4 7" id="KW-0812">Transmembrane</keyword>
<dbReference type="Proteomes" id="UP000054771">
    <property type="component" value="Unassembled WGS sequence"/>
</dbReference>
<organism evidence="9 10">
    <name type="scientific">Aspergillus calidoustus</name>
    <dbReference type="NCBI Taxonomy" id="454130"/>
    <lineage>
        <taxon>Eukaryota</taxon>
        <taxon>Fungi</taxon>
        <taxon>Dikarya</taxon>
        <taxon>Ascomycota</taxon>
        <taxon>Pezizomycotina</taxon>
        <taxon>Eurotiomycetes</taxon>
        <taxon>Eurotiomycetidae</taxon>
        <taxon>Eurotiales</taxon>
        <taxon>Aspergillaceae</taxon>
        <taxon>Aspergillus</taxon>
        <taxon>Aspergillus subgen. Nidulantes</taxon>
    </lineage>
</organism>
<accession>A0A0U5CKE3</accession>
<evidence type="ECO:0000256" key="2">
    <source>
        <dbReference type="ARBA" id="ARBA00007282"/>
    </source>
</evidence>
<dbReference type="GO" id="GO:0006629">
    <property type="term" value="P:lipid metabolic process"/>
    <property type="evidence" value="ECO:0007669"/>
    <property type="project" value="InterPro"/>
</dbReference>
<feature type="transmembrane region" description="Helical" evidence="7">
    <location>
        <begin position="365"/>
        <end position="385"/>
    </location>
</feature>
<dbReference type="Pfam" id="PF13813">
    <property type="entry name" value="MBOAT_2"/>
    <property type="match status" value="1"/>
</dbReference>
<evidence type="ECO:0000256" key="4">
    <source>
        <dbReference type="ARBA" id="ARBA00022692"/>
    </source>
</evidence>
<dbReference type="InterPro" id="IPR044851">
    <property type="entry name" value="Wax_synthase"/>
</dbReference>
<reference evidence="10" key="1">
    <citation type="journal article" date="2016" name="Genome Announc.">
        <title>Draft genome sequences of fungus Aspergillus calidoustus.</title>
        <authorList>
            <person name="Horn F."/>
            <person name="Linde J."/>
            <person name="Mattern D.J."/>
            <person name="Walther G."/>
            <person name="Guthke R."/>
            <person name="Scherlach K."/>
            <person name="Martin K."/>
            <person name="Brakhage A.A."/>
            <person name="Petzke L."/>
            <person name="Valiante V."/>
        </authorList>
    </citation>
    <scope>NUCLEOTIDE SEQUENCE [LARGE SCALE GENOMIC DNA]</scope>
    <source>
        <strain evidence="10">SF006504</strain>
    </source>
</reference>
<gene>
    <name evidence="9" type="ORF">ASPCAL14758</name>
</gene>
<dbReference type="GO" id="GO:0016020">
    <property type="term" value="C:membrane"/>
    <property type="evidence" value="ECO:0007669"/>
    <property type="project" value="UniProtKB-SubCell"/>
</dbReference>
<keyword evidence="6 7" id="KW-0472">Membrane</keyword>
<feature type="transmembrane region" description="Helical" evidence="7">
    <location>
        <begin position="406"/>
        <end position="425"/>
    </location>
</feature>
<proteinExistence type="inferred from homology"/>